<feature type="non-terminal residue" evidence="1">
    <location>
        <position position="1"/>
    </location>
</feature>
<accession>A0A0K8WFN8</accession>
<feature type="non-terminal residue" evidence="1">
    <location>
        <position position="2037"/>
    </location>
</feature>
<name>A0A0K8WFN8_BACLA</name>
<reference evidence="1" key="1">
    <citation type="submission" date="2015-06" db="EMBL/GenBank/DDBJ databases">
        <authorList>
            <person name="Hoefler B.C."/>
            <person name="Straight P.D."/>
        </authorList>
    </citation>
    <scope>NUCLEOTIDE SEQUENCE</scope>
</reference>
<organism evidence="1">
    <name type="scientific">Bactrocera latifrons</name>
    <name type="common">Malaysian fruit fly</name>
    <name type="synonym">Chaetodacus latifrons</name>
    <dbReference type="NCBI Taxonomy" id="174628"/>
    <lineage>
        <taxon>Eukaryota</taxon>
        <taxon>Metazoa</taxon>
        <taxon>Ecdysozoa</taxon>
        <taxon>Arthropoda</taxon>
        <taxon>Hexapoda</taxon>
        <taxon>Insecta</taxon>
        <taxon>Pterygota</taxon>
        <taxon>Neoptera</taxon>
        <taxon>Endopterygota</taxon>
        <taxon>Diptera</taxon>
        <taxon>Brachycera</taxon>
        <taxon>Muscomorpha</taxon>
        <taxon>Tephritoidea</taxon>
        <taxon>Tephritidae</taxon>
        <taxon>Bactrocera</taxon>
        <taxon>Bactrocera</taxon>
    </lineage>
</organism>
<protein>
    <submittedName>
        <fullName evidence="1">Titin</fullName>
    </submittedName>
</protein>
<evidence type="ECO:0000313" key="1">
    <source>
        <dbReference type="EMBL" id="JAI49986.1"/>
    </source>
</evidence>
<dbReference type="EMBL" id="GDHF01002328">
    <property type="protein sequence ID" value="JAI49986.1"/>
    <property type="molecule type" value="Transcribed_RNA"/>
</dbReference>
<proteinExistence type="predicted"/>
<sequence>NVKKKKKKVSQQQQTAQEIQDIVEMQEEQKETRIHKDLQSYQMLEDFYTTDTVTSIQPEDIPFETIQIQTLPQETIETTALTQVLQVSTERPEPKVAHADITPVKTVALQEESSMLEVEEGLKPQRRRPSEKLHETITEVTRRAAAVTEMETKQNAVELVSERKPKAAQAQPTVDESETVLVEKPLVEDTVDDMQGAKVPEEHAMPTIVPHISQQHLELTTADAVGDLPADVLRKKPAEKATTDYVPHKSVIVEQLVSSETTKKDVIKEKVAEKQIPIGVVMAETSVEVVELQPLDTTAAYDTPHIKQEDAVPTFAEHLAYVEKEEKTVDKEDVFDKVKSPLKSTANVEVTAETVPLEVTQSETAETVLELKAQKLPDKSKALENLIVQRSLIGTQPDLQSPLEEVPKTYMITQTAVGNLTENIHIVGAEVIALEVKPTDLISTVEPKLAVAESEQTQSLIVGQISETLTEERTETLEQVTPRPGKLTKTALTAAIAVALRNEDLICDATALIESTQPNEQHTKFGYEGAAPVANIGAVEAHDKELTLPTQKPEIAEAKYGYVEQNPLSINTDQMLEATGDWQSVQQPISQIASHKQTEIKLTAPNVLEVQLQANSESLETDTPKQVAATKTIDTIYGGLSEIQAVLETHNEFKEQEQPAKKTLQPLPGREMQPLAVYEVQITETDQELNLPENPIMQALHETAPETYTPLERIEVFTLDTIHKVEGQMTPQTAEAEFGLETQRSTKVQQQTTLDAVDVLVTEELPVKQTISSDIELSQPLEIITTVIHDKESKLTPADMPAAKEMQSITTDTLPVADTESTQPMETFTTLDETQLDKKHAHYGYTEIISTVQTSNVTLEGTQEYTRKQVPTDAVASVELVSHKNAFEVRTTNLSEKEVTLSADMPHTKGPAEVKINELTQKSAITQAPYVHESAGELTGVESLETTGKPTTDSSYEISIQQESVYEKETSLEPYQKGKHFAATVTFNTEDAKQIEQSLMYEREQTFNKVQPIAATAQASAPTENLKLPLNENVYDLESVGVIDKLKLTTSSAISQYQNLNETIISEIIAYEDSRPDAMVLQKHVEQPLEAALTLAEHVAIASENIVIEDAQLYEDKPTFTEKNAHEATSEQQMHAPLLQETSLLDAATELSTHTKLGDMAKPNTQQTILTTNIVKEESIYEQYKPVQDEEAKPTAQANIGHAAQHLPTIQAPELAEREGKLKLPKEVAPQQANEAELSKTLGLPIVSETNAAEAAKLLETEVPSSAEVKSILTGAQHEVQTTQVQTYEEADELLTRDNAPTAQTVVNLENIPRPAHVETLTAVYAKEGDLERFKSDGQHAKPYVEGMYTETITSDVTAFEKTDVLNKPEFETKAAKPTIDGQQQLQIEQLDVVLDKENTFEINVKTESAKPYIEGTQHETLITEIAAVEQLSDLPASLEKTDKTARHQLVEESLRQAQTISTPILLEKETPTSKAEPTKHMAKPQTAAIQNDKIITELTPYEGVLPFETGDGAKLQHANASLTTTLTFRQITTLQETLTKEQRLTSAQPQQQSAVLVAAQNIAHTTEETIGLNLITDTYDLKQQPERIAHSTPVDLNESKTVTESLSYEQVTTLPTEERATQLPIDSTVPTEQTKSAQKTEVNIYESIQEEVGDFRPHTVAGIESSIVVRELKAPLIDEVTVKPALEHIPANMPQQETATTNTTAFDNLSVSAQVAYESDAVITSQPAVDERKAQVRVTDTLAQTIITDVPLVNESAAKLWDVRHTDEHADISITTQHSTYLHEQTEIQDNLSTLDTHTTPTTAAAEMTVIPQYALVGSDEQTYEHTIPHTTVLTTTITPQITTTPATGKTALQTTQFIAEHSDMHEDTKTETDQAISTYQPHITFDQSIVVEYDKETQLKTLQQNAQQLQTTSAQPNHILPIEREQMLNECISDLMAKDKTSKTLKTLKPPITTSGVSDFVEGITVEVVPAYHTVDDIQTISVAHEKPKYIHETMKDKIEKVETLSVKTDFGKYKIFHVREISIWRITYSDPIEP</sequence>
<gene>
    <name evidence="1" type="primary">sls_33</name>
    <name evidence="1" type="ORF">c0_g2_i1</name>
</gene>